<evidence type="ECO:0000313" key="1">
    <source>
        <dbReference type="EMBL" id="PAU94203.1"/>
    </source>
</evidence>
<proteinExistence type="predicted"/>
<reference evidence="1 2" key="1">
    <citation type="submission" date="2017-08" db="EMBL/GenBank/DDBJ databases">
        <title>Aliifodinibius alkalisoli sp. nov., isolated from saline alkaline soil.</title>
        <authorList>
            <person name="Liu D."/>
            <person name="Zhang G."/>
        </authorList>
    </citation>
    <scope>NUCLEOTIDE SEQUENCE [LARGE SCALE GENOMIC DNA]</scope>
    <source>
        <strain evidence="1 2">WN023</strain>
    </source>
</reference>
<dbReference type="RefSeq" id="WP_095606334.1">
    <property type="nucleotide sequence ID" value="NZ_NSKE01000005.1"/>
</dbReference>
<gene>
    <name evidence="1" type="primary">gldC</name>
    <name evidence="1" type="ORF">CK503_08290</name>
</gene>
<name>A0A2A2GBG1_9BACT</name>
<organism evidence="1 2">
    <name type="scientific">Fodinibius salipaludis</name>
    <dbReference type="NCBI Taxonomy" id="2032627"/>
    <lineage>
        <taxon>Bacteria</taxon>
        <taxon>Pseudomonadati</taxon>
        <taxon>Balneolota</taxon>
        <taxon>Balneolia</taxon>
        <taxon>Balneolales</taxon>
        <taxon>Balneolaceae</taxon>
        <taxon>Fodinibius</taxon>
    </lineage>
</organism>
<dbReference type="NCBIfam" id="TIGR03515">
    <property type="entry name" value="GldC"/>
    <property type="match status" value="1"/>
</dbReference>
<dbReference type="InterPro" id="IPR019854">
    <property type="entry name" value="Motility-assoc_prot_GldC"/>
</dbReference>
<dbReference type="EMBL" id="NSKE01000005">
    <property type="protein sequence ID" value="PAU94203.1"/>
    <property type="molecule type" value="Genomic_DNA"/>
</dbReference>
<dbReference type="Proteomes" id="UP000218831">
    <property type="component" value="Unassembled WGS sequence"/>
</dbReference>
<dbReference type="OrthoDB" id="893422at2"/>
<protein>
    <submittedName>
        <fullName evidence="1">Gliding motility protein GldC</fullName>
    </submittedName>
</protein>
<comment type="caution">
    <text evidence="1">The sequence shown here is derived from an EMBL/GenBank/DDBJ whole genome shotgun (WGS) entry which is preliminary data.</text>
</comment>
<keyword evidence="2" id="KW-1185">Reference proteome</keyword>
<dbReference type="Pfam" id="PF19937">
    <property type="entry name" value="GldC-like"/>
    <property type="match status" value="1"/>
</dbReference>
<dbReference type="AlphaFoldDB" id="A0A2A2GBG1"/>
<sequence length="112" mass="13025">MSDNKKEISITVELDDNNVPEKIDWNATDKEGEGIANCKAMFLSMWDPKKQDTLRLDLWTKEMTKDEMKIFFHQTLVTMADTLENATEEEGMAEDMRDFTAYFADKMEILDS</sequence>
<accession>A0A2A2GBG1</accession>
<evidence type="ECO:0000313" key="2">
    <source>
        <dbReference type="Proteomes" id="UP000218831"/>
    </source>
</evidence>